<dbReference type="OrthoDB" id="5209158at2759"/>
<evidence type="ECO:0000256" key="1">
    <source>
        <dbReference type="SAM" id="MobiDB-lite"/>
    </source>
</evidence>
<dbReference type="Proteomes" id="UP000036947">
    <property type="component" value="Unassembled WGS sequence"/>
</dbReference>
<reference evidence="2 3" key="1">
    <citation type="journal article" date="2015" name="BMC Genomics">
        <title>The genome of the truffle-parasite Tolypocladium ophioglossoides and the evolution of antifungal peptaibiotics.</title>
        <authorList>
            <person name="Quandt C.A."/>
            <person name="Bushley K.E."/>
            <person name="Spatafora J.W."/>
        </authorList>
    </citation>
    <scope>NUCLEOTIDE SEQUENCE [LARGE SCALE GENOMIC DNA]</scope>
    <source>
        <strain evidence="2 3">CBS 100239</strain>
    </source>
</reference>
<feature type="region of interest" description="Disordered" evidence="1">
    <location>
        <begin position="130"/>
        <end position="188"/>
    </location>
</feature>
<feature type="region of interest" description="Disordered" evidence="1">
    <location>
        <begin position="35"/>
        <end position="78"/>
    </location>
</feature>
<accession>A0A0L0N4M4</accession>
<protein>
    <submittedName>
        <fullName evidence="2">Uncharacterized protein</fullName>
    </submittedName>
</protein>
<gene>
    <name evidence="2" type="ORF">TOPH_06512</name>
</gene>
<keyword evidence="3" id="KW-1185">Reference proteome</keyword>
<name>A0A0L0N4M4_TOLOC</name>
<comment type="caution">
    <text evidence="2">The sequence shown here is derived from an EMBL/GenBank/DDBJ whole genome shotgun (WGS) entry which is preliminary data.</text>
</comment>
<organism evidence="2 3">
    <name type="scientific">Tolypocladium ophioglossoides (strain CBS 100239)</name>
    <name type="common">Snaketongue truffleclub</name>
    <name type="synonym">Elaphocordyceps ophioglossoides</name>
    <dbReference type="NCBI Taxonomy" id="1163406"/>
    <lineage>
        <taxon>Eukaryota</taxon>
        <taxon>Fungi</taxon>
        <taxon>Dikarya</taxon>
        <taxon>Ascomycota</taxon>
        <taxon>Pezizomycotina</taxon>
        <taxon>Sordariomycetes</taxon>
        <taxon>Hypocreomycetidae</taxon>
        <taxon>Hypocreales</taxon>
        <taxon>Ophiocordycipitaceae</taxon>
        <taxon>Tolypocladium</taxon>
    </lineage>
</organism>
<dbReference type="EMBL" id="LFRF01000022">
    <property type="protein sequence ID" value="KND88981.1"/>
    <property type="molecule type" value="Genomic_DNA"/>
</dbReference>
<evidence type="ECO:0000313" key="2">
    <source>
        <dbReference type="EMBL" id="KND88981.1"/>
    </source>
</evidence>
<proteinExistence type="predicted"/>
<evidence type="ECO:0000313" key="3">
    <source>
        <dbReference type="Proteomes" id="UP000036947"/>
    </source>
</evidence>
<dbReference type="AlphaFoldDB" id="A0A0L0N4M4"/>
<feature type="compositionally biased region" description="Basic and acidic residues" evidence="1">
    <location>
        <begin position="149"/>
        <end position="162"/>
    </location>
</feature>
<feature type="compositionally biased region" description="Basic residues" evidence="1">
    <location>
        <begin position="175"/>
        <end position="188"/>
    </location>
</feature>
<sequence length="188" mass="21028">MICRVRPSYADMMPVQKDSARSVDAEARAIPQIQVMPPSKATRSRREPRDTGFPEPFDEGRNTTLPHPEADLSPNATISHDDVAVDRALKRHRLSFLNKHKKTIAHGIISPQMEALQSVLSLSFMDTDSAHKEPPKLISASTSSLQLSKDGDESVRSKRYDEDTPPTSPDGSEHFRKKGLFGRLRRKS</sequence>